<keyword evidence="2" id="KW-0472">Membrane</keyword>
<dbReference type="GO" id="GO:0015648">
    <property type="term" value="F:lipid-linked peptidoglycan transporter activity"/>
    <property type="evidence" value="ECO:0007669"/>
    <property type="project" value="TreeGrafter"/>
</dbReference>
<dbReference type="InterPro" id="IPR051050">
    <property type="entry name" value="Lipid_II_flippase_MurJ/MviN"/>
</dbReference>
<feature type="compositionally biased region" description="Low complexity" evidence="1">
    <location>
        <begin position="1"/>
        <end position="10"/>
    </location>
</feature>
<evidence type="ECO:0000256" key="1">
    <source>
        <dbReference type="SAM" id="MobiDB-lite"/>
    </source>
</evidence>
<feature type="compositionally biased region" description="Low complexity" evidence="1">
    <location>
        <begin position="200"/>
        <end position="214"/>
    </location>
</feature>
<feature type="compositionally biased region" description="Gly residues" evidence="1">
    <location>
        <begin position="223"/>
        <end position="233"/>
    </location>
</feature>
<gene>
    <name evidence="3" type="ORF">SLI_3059</name>
</gene>
<feature type="transmembrane region" description="Helical" evidence="2">
    <location>
        <begin position="117"/>
        <end position="138"/>
    </location>
</feature>
<evidence type="ECO:0000313" key="3">
    <source>
        <dbReference type="EMBL" id="EOY47772.1"/>
    </source>
</evidence>
<protein>
    <submittedName>
        <fullName evidence="3">Putative peptidoglycan lipid II flippase MurJ</fullName>
    </submittedName>
</protein>
<dbReference type="GO" id="GO:0005886">
    <property type="term" value="C:plasma membrane"/>
    <property type="evidence" value="ECO:0007669"/>
    <property type="project" value="TreeGrafter"/>
</dbReference>
<sequence>MTTRGAARTGGADGTAEEAVPPARASVPEAGTAGAAGASGTVGIAATAAVDHSPRLGARTGTPPAVARTAPPSTGTRTAAAGTATSTGTGTGTATPVTAPGPDTAAAAEERRSSGGFLARAALVTAVLSVAGSVLGLVRDQALARLFGAGGETDAFLVAWTVPEFAATLLIEDGLAFALVPMFSLALARRSRGAPGRTQGPRAGRLDAAPAAPGLRRRRCAGRRGGSGAGQDPGTGAARPGSRGGLHPAHRHLRRQLRARRVLQRRAAGAPPVPGTGGDLRRLQHRHHHGDVRAGRAVGGALGGGRGRGGRCPDGGGATAVAARATAPPGRWRAPAGAPGTATRVPSPSPCSPPSCCSPCAASPRCSSSASSPRGSPPAPSRT</sequence>
<feature type="compositionally biased region" description="Gly residues" evidence="1">
    <location>
        <begin position="297"/>
        <end position="318"/>
    </location>
</feature>
<feature type="compositionally biased region" description="Low complexity" evidence="1">
    <location>
        <begin position="360"/>
        <end position="374"/>
    </location>
</feature>
<accession>A0A7U9DPI5</accession>
<feature type="region of interest" description="Disordered" evidence="1">
    <location>
        <begin position="192"/>
        <end position="383"/>
    </location>
</feature>
<dbReference type="GO" id="GO:0009252">
    <property type="term" value="P:peptidoglycan biosynthetic process"/>
    <property type="evidence" value="ECO:0007669"/>
    <property type="project" value="TreeGrafter"/>
</dbReference>
<feature type="compositionally biased region" description="Low complexity" evidence="1">
    <location>
        <begin position="67"/>
        <end position="107"/>
    </location>
</feature>
<dbReference type="EMBL" id="CM001889">
    <property type="protein sequence ID" value="EOY47772.1"/>
    <property type="molecule type" value="Genomic_DNA"/>
</dbReference>
<feature type="compositionally biased region" description="Basic residues" evidence="1">
    <location>
        <begin position="248"/>
        <end position="264"/>
    </location>
</feature>
<evidence type="ECO:0000256" key="2">
    <source>
        <dbReference type="SAM" id="Phobius"/>
    </source>
</evidence>
<dbReference type="AlphaFoldDB" id="A0A7U9DPI5"/>
<dbReference type="PANTHER" id="PTHR47019">
    <property type="entry name" value="LIPID II FLIPPASE MURJ"/>
    <property type="match status" value="1"/>
</dbReference>
<feature type="transmembrane region" description="Helical" evidence="2">
    <location>
        <begin position="165"/>
        <end position="188"/>
    </location>
</feature>
<feature type="region of interest" description="Disordered" evidence="1">
    <location>
        <begin position="53"/>
        <end position="111"/>
    </location>
</feature>
<keyword evidence="2" id="KW-0812">Transmembrane</keyword>
<reference evidence="4" key="1">
    <citation type="journal article" date="2013" name="Genome Biol. Evol.">
        <title>The genome sequence of Streptomyces lividans 66 reveals a novel tRNA-dependent peptide biosynthetic system within a metal-related genomic island.</title>
        <authorList>
            <person name="Cruz-Morales P."/>
            <person name="Vijgenboom E."/>
            <person name="Iruegas-Bocardo F."/>
            <person name="Girard G."/>
            <person name="Yanez-Guerra L.A."/>
            <person name="Ramos-Aboites H.E."/>
            <person name="Pernodet J.L."/>
            <person name="Anne J."/>
            <person name="van Wezel G.P."/>
            <person name="Barona-Gomez F."/>
        </authorList>
    </citation>
    <scope>NUCLEOTIDE SEQUENCE [LARGE SCALE GENOMIC DNA]</scope>
    <source>
        <strain evidence="4">1326</strain>
    </source>
</reference>
<proteinExistence type="predicted"/>
<feature type="region of interest" description="Disordered" evidence="1">
    <location>
        <begin position="1"/>
        <end position="37"/>
    </location>
</feature>
<name>A0A7U9DPI5_STRLI</name>
<dbReference type="PANTHER" id="PTHR47019:SF1">
    <property type="entry name" value="LIPID II FLIPPASE MURJ"/>
    <property type="match status" value="1"/>
</dbReference>
<organism evidence="3 4">
    <name type="scientific">Streptomyces lividans 1326</name>
    <dbReference type="NCBI Taxonomy" id="1200984"/>
    <lineage>
        <taxon>Bacteria</taxon>
        <taxon>Bacillati</taxon>
        <taxon>Actinomycetota</taxon>
        <taxon>Actinomycetes</taxon>
        <taxon>Kitasatosporales</taxon>
        <taxon>Streptomycetaceae</taxon>
        <taxon>Streptomyces</taxon>
    </lineage>
</organism>
<dbReference type="GO" id="GO:0034204">
    <property type="term" value="P:lipid translocation"/>
    <property type="evidence" value="ECO:0007669"/>
    <property type="project" value="TreeGrafter"/>
</dbReference>
<evidence type="ECO:0000313" key="4">
    <source>
        <dbReference type="Proteomes" id="UP000014062"/>
    </source>
</evidence>
<keyword evidence="2" id="KW-1133">Transmembrane helix</keyword>
<dbReference type="Proteomes" id="UP000014062">
    <property type="component" value="Chromosome"/>
</dbReference>
<feature type="compositionally biased region" description="Low complexity" evidence="1">
    <location>
        <begin position="319"/>
        <end position="346"/>
    </location>
</feature>